<keyword evidence="2 8" id="KW-0540">Nuclease</keyword>
<feature type="binding site" evidence="8">
    <location>
        <position position="229"/>
    </location>
    <ligand>
        <name>Zn(2+)</name>
        <dbReference type="ChEBI" id="CHEBI:29105"/>
        <label>3</label>
    </ligand>
</feature>
<keyword evidence="6 8" id="KW-0862">Zinc</keyword>
<evidence type="ECO:0000256" key="3">
    <source>
        <dbReference type="ARBA" id="ARBA00022723"/>
    </source>
</evidence>
<feature type="binding site" evidence="8">
    <location>
        <position position="145"/>
    </location>
    <ligand>
        <name>Zn(2+)</name>
        <dbReference type="ChEBI" id="CHEBI:29105"/>
        <label>1</label>
    </ligand>
</feature>
<dbReference type="PROSITE" id="PS00729">
    <property type="entry name" value="AP_NUCLEASE_F2_1"/>
    <property type="match status" value="1"/>
</dbReference>
<dbReference type="InterPro" id="IPR013022">
    <property type="entry name" value="Xyl_isomerase-like_TIM-brl"/>
</dbReference>
<comment type="function">
    <text evidence="8">Endonuclease IV plays a role in DNA repair. It cleaves phosphodiester bonds at apurinic or apyrimidinic (AP) sites, generating a 3'-hydroxyl group and a 5'-terminal sugar phosphate.</text>
</comment>
<dbReference type="PANTHER" id="PTHR21445:SF0">
    <property type="entry name" value="APURINIC-APYRIMIDINIC ENDONUCLEASE"/>
    <property type="match status" value="1"/>
</dbReference>
<reference evidence="10 11" key="1">
    <citation type="submission" date="2014-12" db="EMBL/GenBank/DDBJ databases">
        <title>Draft genome sequence of Cohnella kolymensis strain B-2846.</title>
        <authorList>
            <person name="Karlyshev A.V."/>
            <person name="Kudryashova E.B."/>
        </authorList>
    </citation>
    <scope>NUCLEOTIDE SEQUENCE [LARGE SCALE GENOMIC DNA]</scope>
    <source>
        <strain evidence="10 11">VKM B-2846</strain>
    </source>
</reference>
<comment type="cofactor">
    <cofactor evidence="8">
        <name>Zn(2+)</name>
        <dbReference type="ChEBI" id="CHEBI:29105"/>
    </cofactor>
    <text evidence="8">Binds 3 Zn(2+) ions.</text>
</comment>
<dbReference type="Gene3D" id="3.20.20.150">
    <property type="entry name" value="Divalent-metal-dependent TIM barrel enzymes"/>
    <property type="match status" value="1"/>
</dbReference>
<dbReference type="HAMAP" id="MF_00152">
    <property type="entry name" value="Nfo"/>
    <property type="match status" value="1"/>
</dbReference>
<feature type="binding site" evidence="8">
    <location>
        <position position="259"/>
    </location>
    <ligand>
        <name>Zn(2+)</name>
        <dbReference type="ChEBI" id="CHEBI:29105"/>
        <label>2</label>
    </ligand>
</feature>
<comment type="catalytic activity">
    <reaction evidence="8">
        <text>Endonucleolytic cleavage to 5'-phosphooligonucleotide end-products.</text>
        <dbReference type="EC" id="3.1.21.2"/>
    </reaction>
</comment>
<dbReference type="InterPro" id="IPR001719">
    <property type="entry name" value="AP_endonuc_2"/>
</dbReference>
<feature type="binding site" evidence="8">
    <location>
        <position position="179"/>
    </location>
    <ligand>
        <name>Zn(2+)</name>
        <dbReference type="ChEBI" id="CHEBI:29105"/>
        <label>2</label>
    </ligand>
</feature>
<keyword evidence="7 8" id="KW-0234">DNA repair</keyword>
<dbReference type="EC" id="3.1.21.2" evidence="8"/>
<feature type="binding site" evidence="8">
    <location>
        <position position="182"/>
    </location>
    <ligand>
        <name>Zn(2+)</name>
        <dbReference type="ChEBI" id="CHEBI:29105"/>
        <label>3</label>
    </ligand>
</feature>
<keyword evidence="11" id="KW-1185">Reference proteome</keyword>
<dbReference type="SUPFAM" id="SSF51658">
    <property type="entry name" value="Xylose isomerase-like"/>
    <property type="match status" value="1"/>
</dbReference>
<feature type="binding site" evidence="8">
    <location>
        <position position="108"/>
    </location>
    <ligand>
        <name>Zn(2+)</name>
        <dbReference type="ChEBI" id="CHEBI:29105"/>
        <label>1</label>
    </ligand>
</feature>
<keyword evidence="3 8" id="KW-0479">Metal-binding</keyword>
<evidence type="ECO:0000256" key="7">
    <source>
        <dbReference type="ARBA" id="ARBA00023204"/>
    </source>
</evidence>
<dbReference type="NCBIfam" id="TIGR00587">
    <property type="entry name" value="nfo"/>
    <property type="match status" value="1"/>
</dbReference>
<evidence type="ECO:0000313" key="10">
    <source>
        <dbReference type="EMBL" id="KIL35893.1"/>
    </source>
</evidence>
<evidence type="ECO:0000256" key="2">
    <source>
        <dbReference type="ARBA" id="ARBA00022722"/>
    </source>
</evidence>
<sequence length="377" mass="42090">MLKIGSHVSFSGKGLLNAANEAAAYGSSTFMIYTGAPQNTRRKSVDELYIPEGKEVMAENGINEIVVHAPYIINLGSFKDQTYRLAVDFLQEEVRRTHKIGVKNIVLHPGAFTEKDVDYGIARIAEGLNEVLEGTKETDVNIALETMAGKGTEIGRSFEELARIINLVEANDRLTVCMDTCHIHDAGYDIVNGVDGVLKKFDDIVGLDRIAVVHVNDSKNPLGSGKDRHAVIGSGMIGYQGIAGVVGHELLKDKPFILETPWIGKSASTERPMYEAEIALLRRDADERFGGEFMEDVERLHHFFDKEDVHPRLYVMNSWEQLKAADAKTKKADPREPMERLYDMLIENRVLTEDYSEEAVNQRLLAWLAGKEWLASL</sequence>
<dbReference type="PANTHER" id="PTHR21445">
    <property type="entry name" value="ENDONUCLEASE IV ENDODEOXYRIBONUCLEASE IV"/>
    <property type="match status" value="1"/>
</dbReference>
<dbReference type="InterPro" id="IPR036237">
    <property type="entry name" value="Xyl_isomerase-like_sf"/>
</dbReference>
<evidence type="ECO:0000256" key="6">
    <source>
        <dbReference type="ARBA" id="ARBA00022833"/>
    </source>
</evidence>
<gene>
    <name evidence="8" type="primary">nfo</name>
    <name evidence="10" type="ORF">SD71_10935</name>
</gene>
<name>A0ABR5A4C2_9BACL</name>
<feature type="binding site" evidence="8">
    <location>
        <position position="214"/>
    </location>
    <ligand>
        <name>Zn(2+)</name>
        <dbReference type="ChEBI" id="CHEBI:29105"/>
        <label>2</label>
    </ligand>
</feature>
<dbReference type="RefSeq" id="WP_041062658.1">
    <property type="nucleotide sequence ID" value="NZ_JXAL01000016.1"/>
</dbReference>
<feature type="binding site" evidence="8">
    <location>
        <position position="68"/>
    </location>
    <ligand>
        <name>Zn(2+)</name>
        <dbReference type="ChEBI" id="CHEBI:29105"/>
        <label>1</label>
    </ligand>
</feature>
<dbReference type="PROSITE" id="PS00731">
    <property type="entry name" value="AP_NUCLEASE_F2_3"/>
    <property type="match status" value="1"/>
</dbReference>
<evidence type="ECO:0000256" key="5">
    <source>
        <dbReference type="ARBA" id="ARBA00022801"/>
    </source>
</evidence>
<evidence type="ECO:0000256" key="8">
    <source>
        <dbReference type="HAMAP-Rule" id="MF_00152"/>
    </source>
</evidence>
<comment type="similarity">
    <text evidence="1 8">Belongs to the AP endonuclease 2 family.</text>
</comment>
<evidence type="ECO:0000259" key="9">
    <source>
        <dbReference type="Pfam" id="PF01261"/>
    </source>
</evidence>
<evidence type="ECO:0000256" key="4">
    <source>
        <dbReference type="ARBA" id="ARBA00022763"/>
    </source>
</evidence>
<keyword evidence="4 8" id="KW-0227">DNA damage</keyword>
<feature type="binding site" evidence="8">
    <location>
        <position position="145"/>
    </location>
    <ligand>
        <name>Zn(2+)</name>
        <dbReference type="ChEBI" id="CHEBI:29105"/>
        <label>2</label>
    </ligand>
</feature>
<dbReference type="EMBL" id="JXAL01000016">
    <property type="protein sequence ID" value="KIL35893.1"/>
    <property type="molecule type" value="Genomic_DNA"/>
</dbReference>
<accession>A0ABR5A4C2</accession>
<dbReference type="InterPro" id="IPR018246">
    <property type="entry name" value="AP_endonuc_F2_Zn_BS"/>
</dbReference>
<feature type="binding site" evidence="8">
    <location>
        <position position="227"/>
    </location>
    <ligand>
        <name>Zn(2+)</name>
        <dbReference type="ChEBI" id="CHEBI:29105"/>
        <label>3</label>
    </ligand>
</feature>
<proteinExistence type="inferred from homology"/>
<dbReference type="NCBIfam" id="NF002196">
    <property type="entry name" value="PRK01060.1-1"/>
    <property type="match status" value="1"/>
</dbReference>
<keyword evidence="8" id="KW-0255">Endonuclease</keyword>
<protein>
    <recommendedName>
        <fullName evidence="8">Probable endonuclease 4</fullName>
        <ecNumber evidence="8">3.1.21.2</ecNumber>
    </recommendedName>
    <alternativeName>
        <fullName evidence="8">Endodeoxyribonuclease IV</fullName>
    </alternativeName>
    <alternativeName>
        <fullName evidence="8">Endonuclease IV</fullName>
    </alternativeName>
</protein>
<dbReference type="Proteomes" id="UP000054526">
    <property type="component" value="Unassembled WGS sequence"/>
</dbReference>
<evidence type="ECO:0000313" key="11">
    <source>
        <dbReference type="Proteomes" id="UP000054526"/>
    </source>
</evidence>
<dbReference type="PROSITE" id="PS51432">
    <property type="entry name" value="AP_NUCLEASE_F2_4"/>
    <property type="match status" value="1"/>
</dbReference>
<feature type="domain" description="Xylose isomerase-like TIM barrel" evidence="9">
    <location>
        <begin position="21"/>
        <end position="282"/>
    </location>
</feature>
<dbReference type="SMART" id="SM00518">
    <property type="entry name" value="AP2Ec"/>
    <property type="match status" value="1"/>
</dbReference>
<dbReference type="CDD" id="cd00019">
    <property type="entry name" value="AP2Ec"/>
    <property type="match status" value="1"/>
</dbReference>
<comment type="caution">
    <text evidence="10">The sequence shown here is derived from an EMBL/GenBank/DDBJ whole genome shotgun (WGS) entry which is preliminary data.</text>
</comment>
<keyword evidence="5 8" id="KW-0378">Hydrolase</keyword>
<evidence type="ECO:0000256" key="1">
    <source>
        <dbReference type="ARBA" id="ARBA00005340"/>
    </source>
</evidence>
<organism evidence="10 11">
    <name type="scientific">Cohnella kolymensis</name>
    <dbReference type="NCBI Taxonomy" id="1590652"/>
    <lineage>
        <taxon>Bacteria</taxon>
        <taxon>Bacillati</taxon>
        <taxon>Bacillota</taxon>
        <taxon>Bacilli</taxon>
        <taxon>Bacillales</taxon>
        <taxon>Paenibacillaceae</taxon>
        <taxon>Cohnella</taxon>
    </lineage>
</organism>
<dbReference type="Pfam" id="PF01261">
    <property type="entry name" value="AP_endonuc_2"/>
    <property type="match status" value="1"/>
</dbReference>